<keyword evidence="3" id="KW-0433">Leucine-rich repeat</keyword>
<dbReference type="InterPro" id="IPR050994">
    <property type="entry name" value="At_inactive_RLKs"/>
</dbReference>
<dbReference type="GO" id="GO:0005886">
    <property type="term" value="C:plasma membrane"/>
    <property type="evidence" value="ECO:0007669"/>
    <property type="project" value="UniProtKB-SubCell"/>
</dbReference>
<dbReference type="GO" id="GO:0006952">
    <property type="term" value="P:defense response"/>
    <property type="evidence" value="ECO:0007669"/>
    <property type="project" value="UniProtKB-ARBA"/>
</dbReference>
<keyword evidence="4 8" id="KW-0732">Signal</keyword>
<dbReference type="InterPro" id="IPR032675">
    <property type="entry name" value="LRR_dom_sf"/>
</dbReference>
<dbReference type="InterPro" id="IPR003591">
    <property type="entry name" value="Leu-rich_rpt_typical-subtyp"/>
</dbReference>
<dbReference type="FunFam" id="3.80.10.10:FF:000269">
    <property type="entry name" value="Piriformospora indica-insensitive protein 2"/>
    <property type="match status" value="1"/>
</dbReference>
<dbReference type="GO" id="GO:0051707">
    <property type="term" value="P:response to other organism"/>
    <property type="evidence" value="ECO:0007669"/>
    <property type="project" value="UniProtKB-ARBA"/>
</dbReference>
<evidence type="ECO:0000313" key="9">
    <source>
        <dbReference type="EMBL" id="KAK4440179.1"/>
    </source>
</evidence>
<sequence>MAFLSSLVLVGFLVFLAANGVMMSSADTGGGGVDMEEEELFGLFEVMGSLLEDPNWAQMHPQPCTETPWPGVECELLEETSIFHVTKIHVGPDVITPPCKTSAKISESLLKLPYLKTLSLINCFTESSLVSLSIVGALSFLEHLALESNPTLSGEIPSSISNLANLKTLCLSQNNLSGEIPKEIGGLANLQHLDLSHNNLTGSIPEEIGRLEKLAILDISWNSLQQVLPTSTGGLQFLEKIDLSYNRLQGRLPQELGKLKRLVLLDLSHNSLTGSIPENLSGLQQLQYLIMDSNPLNASFPSFIGSLIKLRVLSFSGCGLTGPISATFSNLTNLTALFLDNNSLNGTVPPELGTLPSVNALNFSRNQLSGELLFPQDFIHRLGQRLDIRENNGLCSSNEEAQDKNTSTSRFLENPSCSIAMFPAAKSNKTVAEKTPDMKPKLYSGNKSSNARHDHEDKEFVVLTLLLLLFGL</sequence>
<proteinExistence type="predicted"/>
<protein>
    <submittedName>
        <fullName evidence="9">Uncharacterized protein</fullName>
    </submittedName>
</protein>
<accession>A0AAE2CZV8</accession>
<dbReference type="EMBL" id="JACGWO010000001">
    <property type="protein sequence ID" value="KAK4440179.1"/>
    <property type="molecule type" value="Genomic_DNA"/>
</dbReference>
<dbReference type="SMART" id="SM00365">
    <property type="entry name" value="LRR_SD22"/>
    <property type="match status" value="3"/>
</dbReference>
<evidence type="ECO:0000256" key="4">
    <source>
        <dbReference type="ARBA" id="ARBA00022729"/>
    </source>
</evidence>
<evidence type="ECO:0000313" key="10">
    <source>
        <dbReference type="Proteomes" id="UP001293254"/>
    </source>
</evidence>
<comment type="caution">
    <text evidence="9">The sequence shown here is derived from an EMBL/GenBank/DDBJ whole genome shotgun (WGS) entry which is preliminary data.</text>
</comment>
<dbReference type="Pfam" id="PF13855">
    <property type="entry name" value="LRR_8"/>
    <property type="match status" value="2"/>
</dbReference>
<keyword evidence="10" id="KW-1185">Reference proteome</keyword>
<dbReference type="FunFam" id="3.80.10.10:FF:000299">
    <property type="entry name" value="Piriformospora indica-insensitive protein 2"/>
    <property type="match status" value="1"/>
</dbReference>
<dbReference type="InterPro" id="IPR001611">
    <property type="entry name" value="Leu-rich_rpt"/>
</dbReference>
<keyword evidence="5" id="KW-0677">Repeat</keyword>
<dbReference type="Gene3D" id="3.80.10.10">
    <property type="entry name" value="Ribonuclease Inhibitor"/>
    <property type="match status" value="3"/>
</dbReference>
<evidence type="ECO:0000256" key="5">
    <source>
        <dbReference type="ARBA" id="ARBA00022737"/>
    </source>
</evidence>
<evidence type="ECO:0000256" key="1">
    <source>
        <dbReference type="ARBA" id="ARBA00004236"/>
    </source>
</evidence>
<organism evidence="9 10">
    <name type="scientific">Sesamum alatum</name>
    <dbReference type="NCBI Taxonomy" id="300844"/>
    <lineage>
        <taxon>Eukaryota</taxon>
        <taxon>Viridiplantae</taxon>
        <taxon>Streptophyta</taxon>
        <taxon>Embryophyta</taxon>
        <taxon>Tracheophyta</taxon>
        <taxon>Spermatophyta</taxon>
        <taxon>Magnoliopsida</taxon>
        <taxon>eudicotyledons</taxon>
        <taxon>Gunneridae</taxon>
        <taxon>Pentapetalae</taxon>
        <taxon>asterids</taxon>
        <taxon>lamiids</taxon>
        <taxon>Lamiales</taxon>
        <taxon>Pedaliaceae</taxon>
        <taxon>Sesamum</taxon>
    </lineage>
</organism>
<feature type="compositionally biased region" description="Basic and acidic residues" evidence="7">
    <location>
        <begin position="431"/>
        <end position="440"/>
    </location>
</feature>
<evidence type="ECO:0000256" key="7">
    <source>
        <dbReference type="SAM" id="MobiDB-lite"/>
    </source>
</evidence>
<gene>
    <name evidence="9" type="ORF">Salat_0352800</name>
</gene>
<evidence type="ECO:0000256" key="6">
    <source>
        <dbReference type="ARBA" id="ARBA00023136"/>
    </source>
</evidence>
<dbReference type="SMART" id="SM00369">
    <property type="entry name" value="LRR_TYP"/>
    <property type="match status" value="5"/>
</dbReference>
<comment type="subcellular location">
    <subcellularLocation>
        <location evidence="1">Cell membrane</location>
    </subcellularLocation>
</comment>
<name>A0AAE2CZV8_9LAMI</name>
<feature type="chain" id="PRO_5042253406" evidence="8">
    <location>
        <begin position="19"/>
        <end position="472"/>
    </location>
</feature>
<evidence type="ECO:0000256" key="2">
    <source>
        <dbReference type="ARBA" id="ARBA00022475"/>
    </source>
</evidence>
<keyword evidence="6" id="KW-0472">Membrane</keyword>
<dbReference type="SUPFAM" id="SSF52058">
    <property type="entry name" value="L domain-like"/>
    <property type="match status" value="1"/>
</dbReference>
<feature type="signal peptide" evidence="8">
    <location>
        <begin position="1"/>
        <end position="18"/>
    </location>
</feature>
<dbReference type="PANTHER" id="PTHR48010">
    <property type="entry name" value="OS05G0588300 PROTEIN"/>
    <property type="match status" value="1"/>
</dbReference>
<dbReference type="AlphaFoldDB" id="A0AAE2CZV8"/>
<feature type="region of interest" description="Disordered" evidence="7">
    <location>
        <begin position="429"/>
        <end position="452"/>
    </location>
</feature>
<evidence type="ECO:0000256" key="8">
    <source>
        <dbReference type="SAM" id="SignalP"/>
    </source>
</evidence>
<dbReference type="Pfam" id="PF00560">
    <property type="entry name" value="LRR_1"/>
    <property type="match status" value="2"/>
</dbReference>
<reference evidence="9" key="2">
    <citation type="journal article" date="2024" name="Plant">
        <title>Genomic evolution and insights into agronomic trait innovations of Sesamum species.</title>
        <authorList>
            <person name="Miao H."/>
            <person name="Wang L."/>
            <person name="Qu L."/>
            <person name="Liu H."/>
            <person name="Sun Y."/>
            <person name="Le M."/>
            <person name="Wang Q."/>
            <person name="Wei S."/>
            <person name="Zheng Y."/>
            <person name="Lin W."/>
            <person name="Duan Y."/>
            <person name="Cao H."/>
            <person name="Xiong S."/>
            <person name="Wang X."/>
            <person name="Wei L."/>
            <person name="Li C."/>
            <person name="Ma Q."/>
            <person name="Ju M."/>
            <person name="Zhao R."/>
            <person name="Li G."/>
            <person name="Mu C."/>
            <person name="Tian Q."/>
            <person name="Mei H."/>
            <person name="Zhang T."/>
            <person name="Gao T."/>
            <person name="Zhang H."/>
        </authorList>
    </citation>
    <scope>NUCLEOTIDE SEQUENCE</scope>
    <source>
        <strain evidence="9">3651</strain>
    </source>
</reference>
<dbReference type="PANTHER" id="PTHR48010:SF5">
    <property type="entry name" value="PROTEIN TOO MANY MOUTHS"/>
    <property type="match status" value="1"/>
</dbReference>
<dbReference type="PRINTS" id="PR00019">
    <property type="entry name" value="LEURICHRPT"/>
</dbReference>
<dbReference type="PROSITE" id="PS51450">
    <property type="entry name" value="LRR"/>
    <property type="match status" value="1"/>
</dbReference>
<dbReference type="Proteomes" id="UP001293254">
    <property type="component" value="Unassembled WGS sequence"/>
</dbReference>
<reference evidence="9" key="1">
    <citation type="submission" date="2020-06" db="EMBL/GenBank/DDBJ databases">
        <authorList>
            <person name="Li T."/>
            <person name="Hu X."/>
            <person name="Zhang T."/>
            <person name="Song X."/>
            <person name="Zhang H."/>
            <person name="Dai N."/>
            <person name="Sheng W."/>
            <person name="Hou X."/>
            <person name="Wei L."/>
        </authorList>
    </citation>
    <scope>NUCLEOTIDE SEQUENCE</scope>
    <source>
        <strain evidence="9">3651</strain>
        <tissue evidence="9">Leaf</tissue>
    </source>
</reference>
<evidence type="ECO:0000256" key="3">
    <source>
        <dbReference type="ARBA" id="ARBA00022614"/>
    </source>
</evidence>
<keyword evidence="2" id="KW-1003">Cell membrane</keyword>